<dbReference type="PROSITE" id="PS00447">
    <property type="entry name" value="DNA_POLYMERASE_A"/>
    <property type="match status" value="1"/>
</dbReference>
<dbReference type="FunFam" id="3.30.420.390:FF:000003">
    <property type="entry name" value="DNA polymerase gamma, mitochondrial"/>
    <property type="match status" value="1"/>
</dbReference>
<dbReference type="SUPFAM" id="SSF53098">
    <property type="entry name" value="Ribonuclease H-like"/>
    <property type="match status" value="1"/>
</dbReference>
<evidence type="ECO:0000256" key="7">
    <source>
        <dbReference type="ARBA" id="ARBA00022705"/>
    </source>
</evidence>
<dbReference type="InterPro" id="IPR041336">
    <property type="entry name" value="DNApol_Exo"/>
</dbReference>
<dbReference type="InterPro" id="IPR001098">
    <property type="entry name" value="DNA-dir_DNA_pol_A_palm_dom"/>
</dbReference>
<dbReference type="InterPro" id="IPR043502">
    <property type="entry name" value="DNA/RNA_pol_sf"/>
</dbReference>
<reference evidence="18 19" key="1">
    <citation type="submission" date="2016-05" db="EMBL/GenBank/DDBJ databases">
        <title>Genome sequencing of Trichophyton rubrum CMCC(F)T1i isolated from hair.</title>
        <authorList>
            <person name="Zhan P."/>
            <person name="Tao Y."/>
            <person name="Liu W."/>
        </authorList>
    </citation>
    <scope>NUCLEOTIDE SEQUENCE [LARGE SCALE GENOMIC DNA]</scope>
    <source>
        <strain evidence="19">CMCC(F)T1i</strain>
    </source>
</reference>
<keyword evidence="10" id="KW-0238">DNA-binding</keyword>
<evidence type="ECO:0000256" key="16">
    <source>
        <dbReference type="SAM" id="Phobius"/>
    </source>
</evidence>
<dbReference type="PANTHER" id="PTHR10267">
    <property type="entry name" value="DNA POLYMERASE SUBUNIT GAMMA-1"/>
    <property type="match status" value="1"/>
</dbReference>
<comment type="catalytic activity">
    <reaction evidence="13">
        <text>DNA(n) + a 2'-deoxyribonucleoside 5'-triphosphate = DNA(n+1) + diphosphate</text>
        <dbReference type="Rhea" id="RHEA:22508"/>
        <dbReference type="Rhea" id="RHEA-COMP:17339"/>
        <dbReference type="Rhea" id="RHEA-COMP:17340"/>
        <dbReference type="ChEBI" id="CHEBI:33019"/>
        <dbReference type="ChEBI" id="CHEBI:61560"/>
        <dbReference type="ChEBI" id="CHEBI:173112"/>
        <dbReference type="EC" id="2.7.7.7"/>
    </reaction>
</comment>
<feature type="region of interest" description="Disordered" evidence="15">
    <location>
        <begin position="1154"/>
        <end position="1187"/>
    </location>
</feature>
<dbReference type="GO" id="GO:0008408">
    <property type="term" value="F:3'-5' exonuclease activity"/>
    <property type="evidence" value="ECO:0007669"/>
    <property type="project" value="TreeGrafter"/>
</dbReference>
<evidence type="ECO:0000256" key="9">
    <source>
        <dbReference type="ARBA" id="ARBA00022932"/>
    </source>
</evidence>
<protein>
    <recommendedName>
        <fullName evidence="4">DNA-directed DNA polymerase</fullName>
        <ecNumber evidence="4">2.7.7.7</ecNumber>
    </recommendedName>
    <alternativeName>
        <fullName evidence="12">Mitochondrial DNA polymerase catalytic subunit</fullName>
    </alternativeName>
</protein>
<feature type="compositionally biased region" description="Low complexity" evidence="15">
    <location>
        <begin position="1068"/>
        <end position="1080"/>
    </location>
</feature>
<feature type="compositionally biased region" description="Acidic residues" evidence="15">
    <location>
        <begin position="1383"/>
        <end position="1396"/>
    </location>
</feature>
<dbReference type="Gene3D" id="3.30.70.370">
    <property type="match status" value="1"/>
</dbReference>
<dbReference type="InterPro" id="IPR002297">
    <property type="entry name" value="DNA-dir_DNA_pol_A_mt"/>
</dbReference>
<feature type="region of interest" description="Disordered" evidence="15">
    <location>
        <begin position="1630"/>
        <end position="1651"/>
    </location>
</feature>
<dbReference type="InterPro" id="IPR012337">
    <property type="entry name" value="RNaseH-like_sf"/>
</dbReference>
<name>A0A178F8H8_TRIRU</name>
<dbReference type="VEuPathDB" id="FungiDB:TERG_08448"/>
<dbReference type="Gene3D" id="1.10.150.20">
    <property type="entry name" value="5' to 3' exonuclease, C-terminal subdomain"/>
    <property type="match status" value="1"/>
</dbReference>
<dbReference type="SUPFAM" id="SSF143865">
    <property type="entry name" value="CorA soluble domain-like"/>
    <property type="match status" value="1"/>
</dbReference>
<comment type="caution">
    <text evidence="18">The sequence shown here is derived from an EMBL/GenBank/DDBJ whole genome shotgun (WGS) entry which is preliminary data.</text>
</comment>
<feature type="region of interest" description="Disordered" evidence="15">
    <location>
        <begin position="1064"/>
        <end position="1096"/>
    </location>
</feature>
<gene>
    <name evidence="18" type="ORF">A7C99_0196</name>
</gene>
<keyword evidence="7" id="KW-0235">DNA replication</keyword>
<evidence type="ECO:0000256" key="5">
    <source>
        <dbReference type="ARBA" id="ARBA00022679"/>
    </source>
</evidence>
<feature type="region of interest" description="Disordered" evidence="15">
    <location>
        <begin position="1010"/>
        <end position="1029"/>
    </location>
</feature>
<dbReference type="Gene3D" id="1.20.58.340">
    <property type="entry name" value="Magnesium transport protein CorA, transmembrane region"/>
    <property type="match status" value="1"/>
</dbReference>
<feature type="region of interest" description="Disordered" evidence="15">
    <location>
        <begin position="1206"/>
        <end position="1265"/>
    </location>
</feature>
<comment type="similarity">
    <text evidence="3">Belongs to the DNA polymerase type-A family.</text>
</comment>
<keyword evidence="16" id="KW-1133">Transmembrane helix</keyword>
<feature type="region of interest" description="Disordered" evidence="15">
    <location>
        <begin position="1432"/>
        <end position="1452"/>
    </location>
</feature>
<evidence type="ECO:0000256" key="14">
    <source>
        <dbReference type="ARBA" id="ARBA00057053"/>
    </source>
</evidence>
<feature type="domain" description="DNA-directed DNA polymerase family A palm" evidence="17">
    <location>
        <begin position="700"/>
        <end position="930"/>
    </location>
</feature>
<dbReference type="Pfam" id="PF18136">
    <property type="entry name" value="DNApol_Exo"/>
    <property type="match status" value="1"/>
</dbReference>
<dbReference type="GO" id="GO:0003677">
    <property type="term" value="F:DNA binding"/>
    <property type="evidence" value="ECO:0007669"/>
    <property type="project" value="UniProtKB-KW"/>
</dbReference>
<keyword evidence="6" id="KW-0548">Nucleotidyltransferase</keyword>
<dbReference type="Gene3D" id="3.30.420.390">
    <property type="match status" value="1"/>
</dbReference>
<organism evidence="18 19">
    <name type="scientific">Trichophyton rubrum</name>
    <name type="common">Athlete's foot fungus</name>
    <name type="synonym">Epidermophyton rubrum</name>
    <dbReference type="NCBI Taxonomy" id="5551"/>
    <lineage>
        <taxon>Eukaryota</taxon>
        <taxon>Fungi</taxon>
        <taxon>Dikarya</taxon>
        <taxon>Ascomycota</taxon>
        <taxon>Pezizomycotina</taxon>
        <taxon>Eurotiomycetes</taxon>
        <taxon>Eurotiomycetidae</taxon>
        <taxon>Onygenales</taxon>
        <taxon>Arthrodermataceae</taxon>
        <taxon>Trichophyton</taxon>
    </lineage>
</organism>
<dbReference type="PRINTS" id="PR00867">
    <property type="entry name" value="DNAPOLG"/>
</dbReference>
<keyword evidence="16" id="KW-0812">Transmembrane</keyword>
<dbReference type="GO" id="GO:0003887">
    <property type="term" value="F:DNA-directed DNA polymerase activity"/>
    <property type="evidence" value="ECO:0007669"/>
    <property type="project" value="UniProtKB-KW"/>
</dbReference>
<dbReference type="Gene3D" id="3.30.460.20">
    <property type="entry name" value="CorA soluble domain-like"/>
    <property type="match status" value="1"/>
</dbReference>
<proteinExistence type="inferred from homology"/>
<feature type="transmembrane region" description="Helical" evidence="16">
    <location>
        <begin position="1711"/>
        <end position="1730"/>
    </location>
</feature>
<dbReference type="InterPro" id="IPR045861">
    <property type="entry name" value="CorA_cytoplasmic_dom"/>
</dbReference>
<keyword evidence="9" id="KW-0239">DNA-directed DNA polymerase</keyword>
<feature type="region of interest" description="Disordered" evidence="15">
    <location>
        <begin position="1380"/>
        <end position="1414"/>
    </location>
</feature>
<dbReference type="InterPro" id="IPR047580">
    <property type="entry name" value="POLG_palm_dom"/>
</dbReference>
<evidence type="ECO:0000256" key="2">
    <source>
        <dbReference type="ARBA" id="ARBA00004173"/>
    </source>
</evidence>
<feature type="compositionally biased region" description="Polar residues" evidence="15">
    <location>
        <begin position="1161"/>
        <end position="1187"/>
    </location>
</feature>
<evidence type="ECO:0000313" key="19">
    <source>
        <dbReference type="Proteomes" id="UP000243015"/>
    </source>
</evidence>
<dbReference type="EMBL" id="LHPM01000006">
    <property type="protein sequence ID" value="OAL68458.1"/>
    <property type="molecule type" value="Genomic_DNA"/>
</dbReference>
<evidence type="ECO:0000256" key="6">
    <source>
        <dbReference type="ARBA" id="ARBA00022695"/>
    </source>
</evidence>
<evidence type="ECO:0000256" key="3">
    <source>
        <dbReference type="ARBA" id="ARBA00007705"/>
    </source>
</evidence>
<accession>A0A178F8H8</accession>
<comment type="function">
    <text evidence="14">Involved in the replication of mitochondrial DNA.</text>
</comment>
<evidence type="ECO:0000256" key="8">
    <source>
        <dbReference type="ARBA" id="ARBA00022842"/>
    </source>
</evidence>
<dbReference type="GO" id="GO:0005760">
    <property type="term" value="C:gamma DNA polymerase complex"/>
    <property type="evidence" value="ECO:0007669"/>
    <property type="project" value="InterPro"/>
</dbReference>
<dbReference type="SUPFAM" id="SSF56672">
    <property type="entry name" value="DNA/RNA polymerases"/>
    <property type="match status" value="1"/>
</dbReference>
<dbReference type="Proteomes" id="UP000243015">
    <property type="component" value="Unassembled WGS sequence"/>
</dbReference>
<dbReference type="Pfam" id="PF00476">
    <property type="entry name" value="DNA_pol_A"/>
    <property type="match status" value="1"/>
</dbReference>
<dbReference type="InterPro" id="IPR019760">
    <property type="entry name" value="DNA-dir_DNA_pol_A_CS"/>
</dbReference>
<evidence type="ECO:0000256" key="13">
    <source>
        <dbReference type="ARBA" id="ARBA00049244"/>
    </source>
</evidence>
<evidence type="ECO:0000256" key="11">
    <source>
        <dbReference type="ARBA" id="ARBA00023128"/>
    </source>
</evidence>
<evidence type="ECO:0000313" key="18">
    <source>
        <dbReference type="EMBL" id="OAL68458.1"/>
    </source>
</evidence>
<dbReference type="FunFam" id="3.30.420.390:FF:000006">
    <property type="entry name" value="DNA polymerase gamma, mitochondrial"/>
    <property type="match status" value="1"/>
</dbReference>
<keyword evidence="5" id="KW-0808">Transferase</keyword>
<keyword evidence="11" id="KW-0496">Mitochondrion</keyword>
<keyword evidence="16" id="KW-0472">Membrane</keyword>
<comment type="cofactor">
    <cofactor evidence="1">
        <name>Mg(2+)</name>
        <dbReference type="ChEBI" id="CHEBI:18420"/>
    </cofactor>
</comment>
<dbReference type="VEuPathDB" id="FungiDB:TERG_08449"/>
<dbReference type="PANTHER" id="PTHR10267:SF0">
    <property type="entry name" value="DNA POLYMERASE SUBUNIT GAMMA-1"/>
    <property type="match status" value="1"/>
</dbReference>
<dbReference type="CDD" id="cd08641">
    <property type="entry name" value="DNA_pol_gammaA"/>
    <property type="match status" value="1"/>
</dbReference>
<comment type="subcellular location">
    <subcellularLocation>
        <location evidence="2">Mitochondrion</location>
    </subcellularLocation>
</comment>
<evidence type="ECO:0000259" key="17">
    <source>
        <dbReference type="SMART" id="SM00482"/>
    </source>
</evidence>
<dbReference type="FunFam" id="1.10.150.20:FF:000035">
    <property type="entry name" value="DNA polymerase gamma, mitochondrial"/>
    <property type="match status" value="1"/>
</dbReference>
<dbReference type="EC" id="2.7.7.7" evidence="4"/>
<keyword evidence="8" id="KW-0460">Magnesium</keyword>
<evidence type="ECO:0000256" key="12">
    <source>
        <dbReference type="ARBA" id="ARBA00031966"/>
    </source>
</evidence>
<dbReference type="GO" id="GO:0006264">
    <property type="term" value="P:mitochondrial DNA replication"/>
    <property type="evidence" value="ECO:0007669"/>
    <property type="project" value="InterPro"/>
</dbReference>
<sequence>MQVFSRGLHKTTVSFSKTRLVYHPIPAWKVTIRKYSKQAIQDAREDTGAAPKRSTLALPATGRFNEIGVQQLSNVIHPQVFSNKHTSPDPKLVNLARDHLSRHDLLGKAQDGSDPIGFNLPVLKGQSLDEHFHKLGMDASEPFLSDAKRYTTVHLPQQPRKWIRQSGWTKYNADGTAQKISAPDETMLTFDTEVMWKEHPFAVMACAAGPTAWYAWISPWLLKETEDTHHLVPLGDISTSRVIVGHNIGYDRARILEEYDIKQSRNFFIDTMSLHVAVNGMCSQQRPTWMKHKKNRDLRDKLMRGTESAELASMVENKMLSEEEEELWVGRSSVNSLRDVAKFHCNITIDKAQRNYFGELDREGINGQLDELLDYCAADVAITHRVYKKVFPNFLETCPHPVSFAALRHLSTVILPVNETWGEYLKNAEDTYHRALDNVQKRLVELCENALKVKDKPEIYQNDPWLRQLDWSGQEIRMVKGKKKGDPPRPAARQKLPGMPKWYKDLFPTSKSDINITVRTRISPILLNLSWDGFPLVWSDKHGWTFEVPKKELERYEKQAFAPCDMSEETNAALRESREHVYFKLPHKDGPDARCASPLSKGYLQYFESGKLSSQFPLAKEALEMNASCSYWISARDRITSQMVVYKKDLEKTGALGKELSPDSKVGFILPQVIPMGTITRRAVENTWLTASNAKPNRVGSELKAMVRAPPGYVFVGADVDSEELWIASLVGDAQFQLHGGNAIGFMTLEGTKAAGTDLHSKTAKILGISRNNAKVFNYGRIYGAGLKFAATLLRQFNPSMSETETKAVAAKLYKETKGTRTTRRILSENPFLRGGTESFVFNKLEEFAEQERPRTPVLGAGITEALMRRFINKGGFMTSRINWAIQSSGVDYLHLLIISMDYLIRRFNLDARLAITVHDEIRYVVRETDKYKAAMALQVANLWTRAMFSQQMGIDDLPQSCAFFSAVDIDHVLRKEVNMDCVTPSHPNKIPHGESLDINELLSKGDEARLDPSITPLSPPVPENYSYTPREPVMASLQNSSSMDFIKAQITSDDKELRELIKDSMKKNSSSTSGSTTKSQPKRGSKSQIPPHAEPQKAVLMDVQPNLLPKSSNLAPKPSSFTIHSYLITDMVHVPAATGIARQASRNCRKFHPNKLPAQRNFNVDQPRQQSQWMAPGRSSSLNGSEISPCTTDVEAQAGGEAFRLEPFPSASPTSTRNAPGLEPQSSVRRRSRRSTTARPYYPEIHSPNWHPGEEPGIDPTDPSLPTSFADEGTLLQAQLYQQCDITVVDFSHDAMRMYHLDNATLVPFLEREREPWVQCRWINVNGLSWDVVRLLANHKHLHRLAVEDLMHSVNRTKVDWFSDHTFIVLAMQKLIKHTSPEDSEAESESEDEETIHETDDSKPPSHHSKKKNRGVIMTALMDLFVPKYQQRRPRLNGTKRPPTGSHQEVPVNPTRAIRSLQRFRGGPNEDRIDFMERHAVLGPKGLSVGIEQVSLFLHSDNSVTSFFEASADDIETPIIQRLRSPGTILRQSCDASMVLQAIIDAITDLAIPVTMAYQDAMGDLEVQVLTDPNIKQSSSLYILTSEISVLRNAIQPIIGVINSLRDHKPDPNSRPQLGVKIGLPACSHTNGSGSGSGSRVASNQETEGVRMPSTVNISPMCQTYLGDVLDHCITINEGYDQMRRSADNMIDLIFNTIERKYNTALTGNLYVSTSYIPFVMVILMREVIKRYLMKLANKRLIWSSRRRRRPVRQRPQAT</sequence>
<evidence type="ECO:0000256" key="15">
    <source>
        <dbReference type="SAM" id="MobiDB-lite"/>
    </source>
</evidence>
<evidence type="ECO:0000256" key="4">
    <source>
        <dbReference type="ARBA" id="ARBA00012417"/>
    </source>
</evidence>
<evidence type="ECO:0000256" key="1">
    <source>
        <dbReference type="ARBA" id="ARBA00001946"/>
    </source>
</evidence>
<dbReference type="SMART" id="SM00482">
    <property type="entry name" value="POLAc"/>
    <property type="match status" value="1"/>
</dbReference>
<evidence type="ECO:0000256" key="10">
    <source>
        <dbReference type="ARBA" id="ARBA00023125"/>
    </source>
</evidence>